<feature type="chain" id="PRO_5037528114" evidence="3">
    <location>
        <begin position="27"/>
        <end position="279"/>
    </location>
</feature>
<dbReference type="InterPro" id="IPR000189">
    <property type="entry name" value="Transglyc_AS"/>
</dbReference>
<dbReference type="GO" id="GO:0000270">
    <property type="term" value="P:peptidoglycan metabolic process"/>
    <property type="evidence" value="ECO:0007669"/>
    <property type="project" value="InterPro"/>
</dbReference>
<dbReference type="Proteomes" id="UP000612855">
    <property type="component" value="Unassembled WGS sequence"/>
</dbReference>
<dbReference type="RefSeq" id="WP_188477732.1">
    <property type="nucleotide sequence ID" value="NZ_BMFJ01000001.1"/>
</dbReference>
<dbReference type="Pfam" id="PF01464">
    <property type="entry name" value="SLT"/>
    <property type="match status" value="1"/>
</dbReference>
<evidence type="ECO:0000256" key="2">
    <source>
        <dbReference type="ARBA" id="ARBA00009387"/>
    </source>
</evidence>
<evidence type="ECO:0000259" key="4">
    <source>
        <dbReference type="Pfam" id="PF01464"/>
    </source>
</evidence>
<dbReference type="PANTHER" id="PTHR37423">
    <property type="entry name" value="SOLUBLE LYTIC MUREIN TRANSGLYCOSYLASE-RELATED"/>
    <property type="match status" value="1"/>
</dbReference>
<dbReference type="GO" id="GO:0008933">
    <property type="term" value="F:peptidoglycan lytic transglycosylase activity"/>
    <property type="evidence" value="ECO:0007669"/>
    <property type="project" value="InterPro"/>
</dbReference>
<feature type="signal peptide" evidence="3">
    <location>
        <begin position="1"/>
        <end position="26"/>
    </location>
</feature>
<evidence type="ECO:0000256" key="1">
    <source>
        <dbReference type="ARBA" id="ARBA00007734"/>
    </source>
</evidence>
<dbReference type="CDD" id="cd00254">
    <property type="entry name" value="LT-like"/>
    <property type="match status" value="1"/>
</dbReference>
<evidence type="ECO:0000313" key="5">
    <source>
        <dbReference type="EMBL" id="GGE33772.1"/>
    </source>
</evidence>
<sequence>MRRTRPLRALAGAFVIAIGPALPLTAEAPAFQDFTFKRVSPPGSGTQKRIKVQITDPLPVPKKKKTADAEAEPVLAAAAGVVPPSALGWFWDEISPDLTASAPNRLEPALQRLANPPAGASVSQPRLDTLLGITQRHGADILMSTIGTRVSPALALAVIAVESGGRADAVSKAGAAGIMQLMPAAAERFGVTDRLNAGENIRGGVKYLDQLMKDFGGDPVLVLAGYNAGENAVRNHGGVPPYAETRDYVPKVLAAFGVARGLCQTPPELISDACAFRQP</sequence>
<dbReference type="InterPro" id="IPR008258">
    <property type="entry name" value="Transglycosylase_SLT_dom_1"/>
</dbReference>
<comment type="similarity">
    <text evidence="2">Belongs to the virb1 family.</text>
</comment>
<protein>
    <submittedName>
        <fullName evidence="5">Murein transglycosylase</fullName>
    </submittedName>
</protein>
<organism evidence="5 6">
    <name type="scientific">Primorskyibacter flagellatus</name>
    <dbReference type="NCBI Taxonomy" id="1387277"/>
    <lineage>
        <taxon>Bacteria</taxon>
        <taxon>Pseudomonadati</taxon>
        <taxon>Pseudomonadota</taxon>
        <taxon>Alphaproteobacteria</taxon>
        <taxon>Rhodobacterales</taxon>
        <taxon>Roseobacteraceae</taxon>
        <taxon>Primorskyibacter</taxon>
    </lineage>
</organism>
<name>A0A917A7U5_9RHOB</name>
<dbReference type="PROSITE" id="PS00922">
    <property type="entry name" value="TRANSGLYCOSYLASE"/>
    <property type="match status" value="1"/>
</dbReference>
<gene>
    <name evidence="5" type="ORF">GCM10011360_22010</name>
</gene>
<dbReference type="Gene3D" id="1.10.530.10">
    <property type="match status" value="1"/>
</dbReference>
<feature type="domain" description="Transglycosylase SLT" evidence="4">
    <location>
        <begin position="149"/>
        <end position="237"/>
    </location>
</feature>
<reference evidence="6" key="1">
    <citation type="journal article" date="2019" name="Int. J. Syst. Evol. Microbiol.">
        <title>The Global Catalogue of Microorganisms (GCM) 10K type strain sequencing project: providing services to taxonomists for standard genome sequencing and annotation.</title>
        <authorList>
            <consortium name="The Broad Institute Genomics Platform"/>
            <consortium name="The Broad Institute Genome Sequencing Center for Infectious Disease"/>
            <person name="Wu L."/>
            <person name="Ma J."/>
        </authorList>
    </citation>
    <scope>NUCLEOTIDE SEQUENCE [LARGE SCALE GENOMIC DNA]</scope>
    <source>
        <strain evidence="6">CGMCC 1.12664</strain>
    </source>
</reference>
<dbReference type="GO" id="GO:0016020">
    <property type="term" value="C:membrane"/>
    <property type="evidence" value="ECO:0007669"/>
    <property type="project" value="InterPro"/>
</dbReference>
<accession>A0A917A7U5</accession>
<dbReference type="SUPFAM" id="SSF53955">
    <property type="entry name" value="Lysozyme-like"/>
    <property type="match status" value="1"/>
</dbReference>
<dbReference type="PANTHER" id="PTHR37423:SF2">
    <property type="entry name" value="MEMBRANE-BOUND LYTIC MUREIN TRANSGLYCOSYLASE C"/>
    <property type="match status" value="1"/>
</dbReference>
<comment type="caution">
    <text evidence="5">The sequence shown here is derived from an EMBL/GenBank/DDBJ whole genome shotgun (WGS) entry which is preliminary data.</text>
</comment>
<evidence type="ECO:0000313" key="6">
    <source>
        <dbReference type="Proteomes" id="UP000612855"/>
    </source>
</evidence>
<evidence type="ECO:0000256" key="3">
    <source>
        <dbReference type="SAM" id="SignalP"/>
    </source>
</evidence>
<keyword evidence="6" id="KW-1185">Reference proteome</keyword>
<proteinExistence type="inferred from homology"/>
<dbReference type="InterPro" id="IPR023346">
    <property type="entry name" value="Lysozyme-like_dom_sf"/>
</dbReference>
<keyword evidence="3" id="KW-0732">Signal</keyword>
<dbReference type="EMBL" id="BMFJ01000001">
    <property type="protein sequence ID" value="GGE33772.1"/>
    <property type="molecule type" value="Genomic_DNA"/>
</dbReference>
<dbReference type="AlphaFoldDB" id="A0A917A7U5"/>
<comment type="similarity">
    <text evidence="1">Belongs to the transglycosylase Slt family.</text>
</comment>